<dbReference type="RefSeq" id="WP_191751877.1">
    <property type="nucleotide sequence ID" value="NZ_JACSQM010000001.1"/>
</dbReference>
<protein>
    <submittedName>
        <fullName evidence="1">Helix-turn-helix domain-containing protein</fullName>
    </submittedName>
</protein>
<sequence>MGKITDKDIQKYKNLMKKQLEERYIKPEQVTQPLFIVQNIISYDDWTEDVIYMPYVSTNIFKIYNSGYLKGLPNGLITFMQALCSHVDKDGFAFPSVDRLAEMTGLGRSTILSYIKAFANNPISGKVLFYKQTIKRGKAQYDLNMYYVPNCIVAFTDIDDLKTDEEKLQLLQQEQNETNIFEMPDITDEDYMDEVS</sequence>
<comment type="caution">
    <text evidence="1">The sequence shown here is derived from an EMBL/GenBank/DDBJ whole genome shotgun (WGS) entry which is preliminary data.</text>
</comment>
<gene>
    <name evidence="1" type="ORF">H9648_00570</name>
</gene>
<evidence type="ECO:0000313" key="2">
    <source>
        <dbReference type="Proteomes" id="UP000603641"/>
    </source>
</evidence>
<dbReference type="Proteomes" id="UP000603641">
    <property type="component" value="Unassembled WGS sequence"/>
</dbReference>
<dbReference type="Pfam" id="PF13730">
    <property type="entry name" value="HTH_36"/>
    <property type="match status" value="1"/>
</dbReference>
<evidence type="ECO:0000313" key="1">
    <source>
        <dbReference type="EMBL" id="MBD7962527.1"/>
    </source>
</evidence>
<keyword evidence="2" id="KW-1185">Reference proteome</keyword>
<accession>A0ABR8SGB4</accession>
<proteinExistence type="predicted"/>
<organism evidence="1 2">
    <name type="scientific">Fictibacillus norfolkensis</name>
    <dbReference type="NCBI Taxonomy" id="2762233"/>
    <lineage>
        <taxon>Bacteria</taxon>
        <taxon>Bacillati</taxon>
        <taxon>Bacillota</taxon>
        <taxon>Bacilli</taxon>
        <taxon>Bacillales</taxon>
        <taxon>Fictibacillaceae</taxon>
        <taxon>Fictibacillus</taxon>
    </lineage>
</organism>
<name>A0ABR8SGB4_9BACL</name>
<dbReference type="EMBL" id="JACSQM010000001">
    <property type="protein sequence ID" value="MBD7962527.1"/>
    <property type="molecule type" value="Genomic_DNA"/>
</dbReference>
<reference evidence="1 2" key="1">
    <citation type="submission" date="2020-08" db="EMBL/GenBank/DDBJ databases">
        <title>A Genomic Blueprint of the Chicken Gut Microbiome.</title>
        <authorList>
            <person name="Gilroy R."/>
            <person name="Ravi A."/>
            <person name="Getino M."/>
            <person name="Pursley I."/>
            <person name="Horton D.L."/>
            <person name="Alikhan N.-F."/>
            <person name="Baker D."/>
            <person name="Gharbi K."/>
            <person name="Hall N."/>
            <person name="Watson M."/>
            <person name="Adriaenssens E.M."/>
            <person name="Foster-Nyarko E."/>
            <person name="Jarju S."/>
            <person name="Secka A."/>
            <person name="Antonio M."/>
            <person name="Oren A."/>
            <person name="Chaudhuri R."/>
            <person name="La Ragione R.M."/>
            <person name="Hildebrand F."/>
            <person name="Pallen M.J."/>
        </authorList>
    </citation>
    <scope>NUCLEOTIDE SEQUENCE [LARGE SCALE GENOMIC DNA]</scope>
    <source>
        <strain evidence="1 2">Sa2CUA10</strain>
    </source>
</reference>